<protein>
    <submittedName>
        <fullName evidence="1">Uncharacterized protein</fullName>
    </submittedName>
</protein>
<evidence type="ECO:0000313" key="2">
    <source>
        <dbReference type="Proteomes" id="UP001066276"/>
    </source>
</evidence>
<accession>A0AAV7S6C0</accession>
<proteinExistence type="predicted"/>
<comment type="caution">
    <text evidence="1">The sequence shown here is derived from an EMBL/GenBank/DDBJ whole genome shotgun (WGS) entry which is preliminary data.</text>
</comment>
<feature type="non-terminal residue" evidence="1">
    <location>
        <position position="1"/>
    </location>
</feature>
<organism evidence="1 2">
    <name type="scientific">Pleurodeles waltl</name>
    <name type="common">Iberian ribbed newt</name>
    <dbReference type="NCBI Taxonomy" id="8319"/>
    <lineage>
        <taxon>Eukaryota</taxon>
        <taxon>Metazoa</taxon>
        <taxon>Chordata</taxon>
        <taxon>Craniata</taxon>
        <taxon>Vertebrata</taxon>
        <taxon>Euteleostomi</taxon>
        <taxon>Amphibia</taxon>
        <taxon>Batrachia</taxon>
        <taxon>Caudata</taxon>
        <taxon>Salamandroidea</taxon>
        <taxon>Salamandridae</taxon>
        <taxon>Pleurodelinae</taxon>
        <taxon>Pleurodeles</taxon>
    </lineage>
</organism>
<keyword evidence="2" id="KW-1185">Reference proteome</keyword>
<evidence type="ECO:0000313" key="1">
    <source>
        <dbReference type="EMBL" id="KAJ1158803.1"/>
    </source>
</evidence>
<name>A0AAV7S6C0_PLEWA</name>
<gene>
    <name evidence="1" type="ORF">NDU88_011476</name>
</gene>
<reference evidence="1" key="1">
    <citation type="journal article" date="2022" name="bioRxiv">
        <title>Sequencing and chromosome-scale assembly of the giantPleurodeles waltlgenome.</title>
        <authorList>
            <person name="Brown T."/>
            <person name="Elewa A."/>
            <person name="Iarovenko S."/>
            <person name="Subramanian E."/>
            <person name="Araus A.J."/>
            <person name="Petzold A."/>
            <person name="Susuki M."/>
            <person name="Suzuki K.-i.T."/>
            <person name="Hayashi T."/>
            <person name="Toyoda A."/>
            <person name="Oliveira C."/>
            <person name="Osipova E."/>
            <person name="Leigh N.D."/>
            <person name="Simon A."/>
            <person name="Yun M.H."/>
        </authorList>
    </citation>
    <scope>NUCLEOTIDE SEQUENCE</scope>
    <source>
        <strain evidence="1">20211129_DDA</strain>
        <tissue evidence="1">Liver</tissue>
    </source>
</reference>
<sequence>ALEDEVFHGALVYFTLNKGTASDRRVEWETLKVVIRGHCLGQTVGIRRDLTAEVLRIETTLRRWESELGINPEATRLLSAAQEAHNEALERRCCHDYNIHTNRIHEEEVRAGTLLAWLIKPESRGTPITHLTTQDRTILHPPTHINDEFRSCYMTLYSAPLLAERSELHIYLSGLQLRMLPGPDIEQLGAPVTAMEMQTAIKYLVTGKTTWSDGLPP</sequence>
<dbReference type="EMBL" id="JANPWB010000009">
    <property type="protein sequence ID" value="KAJ1158803.1"/>
    <property type="molecule type" value="Genomic_DNA"/>
</dbReference>
<dbReference type="AlphaFoldDB" id="A0AAV7S6C0"/>
<dbReference type="Proteomes" id="UP001066276">
    <property type="component" value="Chromosome 5"/>
</dbReference>